<name>A0A1G7CUR3_9SPHI</name>
<feature type="signal peptide" evidence="5">
    <location>
        <begin position="1"/>
        <end position="30"/>
    </location>
</feature>
<organism evidence="7 8">
    <name type="scientific">Mucilaginibacter pineti</name>
    <dbReference type="NCBI Taxonomy" id="1391627"/>
    <lineage>
        <taxon>Bacteria</taxon>
        <taxon>Pseudomonadati</taxon>
        <taxon>Bacteroidota</taxon>
        <taxon>Sphingobacteriia</taxon>
        <taxon>Sphingobacteriales</taxon>
        <taxon>Sphingobacteriaceae</taxon>
        <taxon>Mucilaginibacter</taxon>
    </lineage>
</organism>
<dbReference type="InterPro" id="IPR025380">
    <property type="entry name" value="DUF4369"/>
</dbReference>
<keyword evidence="7" id="KW-0413">Isomerase</keyword>
<dbReference type="InterPro" id="IPR013766">
    <property type="entry name" value="Thioredoxin_domain"/>
</dbReference>
<dbReference type="AlphaFoldDB" id="A0A1G7CUR3"/>
<keyword evidence="4" id="KW-0676">Redox-active center</keyword>
<dbReference type="STRING" id="1391627.SAMN05216464_10685"/>
<dbReference type="CDD" id="cd02966">
    <property type="entry name" value="TlpA_like_family"/>
    <property type="match status" value="1"/>
</dbReference>
<evidence type="ECO:0000256" key="5">
    <source>
        <dbReference type="SAM" id="SignalP"/>
    </source>
</evidence>
<feature type="chain" id="PRO_5011597267" evidence="5">
    <location>
        <begin position="31"/>
        <end position="392"/>
    </location>
</feature>
<evidence type="ECO:0000256" key="4">
    <source>
        <dbReference type="ARBA" id="ARBA00023284"/>
    </source>
</evidence>
<dbReference type="Pfam" id="PF14289">
    <property type="entry name" value="DUF4369"/>
    <property type="match status" value="1"/>
</dbReference>
<gene>
    <name evidence="7" type="ORF">SAMN05216464_10685</name>
</gene>
<dbReference type="Gene3D" id="3.40.30.10">
    <property type="entry name" value="Glutaredoxin"/>
    <property type="match status" value="1"/>
</dbReference>
<dbReference type="SUPFAM" id="SSF52833">
    <property type="entry name" value="Thioredoxin-like"/>
    <property type="match status" value="1"/>
</dbReference>
<keyword evidence="5" id="KW-0732">Signal</keyword>
<evidence type="ECO:0000256" key="2">
    <source>
        <dbReference type="ARBA" id="ARBA00022748"/>
    </source>
</evidence>
<accession>A0A1G7CUR3</accession>
<dbReference type="PROSITE" id="PS51352">
    <property type="entry name" value="THIOREDOXIN_2"/>
    <property type="match status" value="1"/>
</dbReference>
<comment type="subcellular location">
    <subcellularLocation>
        <location evidence="1">Cell envelope</location>
    </subcellularLocation>
</comment>
<evidence type="ECO:0000313" key="8">
    <source>
        <dbReference type="Proteomes" id="UP000199072"/>
    </source>
</evidence>
<dbReference type="OrthoDB" id="1069091at2"/>
<dbReference type="GO" id="GO:0017004">
    <property type="term" value="P:cytochrome complex assembly"/>
    <property type="evidence" value="ECO:0007669"/>
    <property type="project" value="UniProtKB-KW"/>
</dbReference>
<dbReference type="InterPro" id="IPR036249">
    <property type="entry name" value="Thioredoxin-like_sf"/>
</dbReference>
<evidence type="ECO:0000259" key="6">
    <source>
        <dbReference type="PROSITE" id="PS51352"/>
    </source>
</evidence>
<dbReference type="PANTHER" id="PTHR42852:SF6">
    <property type="entry name" value="THIOL:DISULFIDE INTERCHANGE PROTEIN DSBE"/>
    <property type="match status" value="1"/>
</dbReference>
<reference evidence="7 8" key="1">
    <citation type="submission" date="2016-10" db="EMBL/GenBank/DDBJ databases">
        <authorList>
            <person name="de Groot N.N."/>
        </authorList>
    </citation>
    <scope>NUCLEOTIDE SEQUENCE [LARGE SCALE GENOMIC DNA]</scope>
    <source>
        <strain evidence="7 8">47C3B</strain>
    </source>
</reference>
<sequence>MTNSLNLSINKLLAVASCFFLIFFALQTSAQSSGQQPFVVKGSIKGIKSGKVFMLSEGMNKPINSAVIVNGKFVMKGKINFPQAKVFAIMPGNLCFRAFIEHPVTSVSVDTADAERDAYGNIRIWEIKETGSEMANAYAQYLKETDQAYCISLSKKLKMVTDTAERILIKSKIDSLGTIMPAKQKTWIESHITQNPSAIIGAFLFNEVFSDLSQDPAPGYAQSFADKFSGAAKNSAYYKEIVTKIGNLKNKEVNALAPDFTLLKRDKSKFTLSSTRGKFIMIDFWASWSAPCRAGIPHWKEIYEKYHQKGFDIVSVSDDRYWKDWIPALDKEQMPWMQVIDEFSTESLTVKVISLYGVPSMPYFILLDKEGKVLLASGNEDLMTEKIEEVLQ</sequence>
<evidence type="ECO:0000256" key="1">
    <source>
        <dbReference type="ARBA" id="ARBA00004196"/>
    </source>
</evidence>
<keyword evidence="3" id="KW-1015">Disulfide bond</keyword>
<feature type="domain" description="Thioredoxin" evidence="6">
    <location>
        <begin position="251"/>
        <end position="392"/>
    </location>
</feature>
<dbReference type="InterPro" id="IPR050553">
    <property type="entry name" value="Thioredoxin_ResA/DsbE_sf"/>
</dbReference>
<dbReference type="RefSeq" id="WP_091149997.1">
    <property type="nucleotide sequence ID" value="NZ_FNAI01000006.1"/>
</dbReference>
<dbReference type="InterPro" id="IPR013740">
    <property type="entry name" value="Redoxin"/>
</dbReference>
<dbReference type="Proteomes" id="UP000199072">
    <property type="component" value="Unassembled WGS sequence"/>
</dbReference>
<dbReference type="PANTHER" id="PTHR42852">
    <property type="entry name" value="THIOL:DISULFIDE INTERCHANGE PROTEIN DSBE"/>
    <property type="match status" value="1"/>
</dbReference>
<proteinExistence type="predicted"/>
<dbReference type="EMBL" id="FNAI01000006">
    <property type="protein sequence ID" value="SDE42386.1"/>
    <property type="molecule type" value="Genomic_DNA"/>
</dbReference>
<evidence type="ECO:0000313" key="7">
    <source>
        <dbReference type="EMBL" id="SDE42386.1"/>
    </source>
</evidence>
<keyword evidence="2" id="KW-0201">Cytochrome c-type biogenesis</keyword>
<protein>
    <submittedName>
        <fullName evidence="7">Thiol-disulfide isomerase or thioredoxin</fullName>
    </submittedName>
</protein>
<dbReference type="Pfam" id="PF08534">
    <property type="entry name" value="Redoxin"/>
    <property type="match status" value="1"/>
</dbReference>
<evidence type="ECO:0000256" key="3">
    <source>
        <dbReference type="ARBA" id="ARBA00023157"/>
    </source>
</evidence>
<dbReference type="GO" id="GO:0030313">
    <property type="term" value="C:cell envelope"/>
    <property type="evidence" value="ECO:0007669"/>
    <property type="project" value="UniProtKB-SubCell"/>
</dbReference>
<dbReference type="GO" id="GO:0016853">
    <property type="term" value="F:isomerase activity"/>
    <property type="evidence" value="ECO:0007669"/>
    <property type="project" value="UniProtKB-KW"/>
</dbReference>
<keyword evidence="8" id="KW-1185">Reference proteome</keyword>